<accession>A0A385EGC0</accession>
<evidence type="ECO:0000313" key="2">
    <source>
        <dbReference type="Proteomes" id="UP000262209"/>
    </source>
</evidence>
<reference evidence="1" key="1">
    <citation type="submission" date="2018-06" db="EMBL/GenBank/DDBJ databases">
        <title>Complete genome sequence of Salmonella Infantis bacteriophage VSiP.</title>
        <authorList>
            <person name="Volozhantsev N."/>
            <person name="Denisenko E."/>
            <person name="Verevkin V."/>
            <person name="Myakinina V."/>
            <person name="Kislichkina A."/>
            <person name="Krasilnikova V."/>
        </authorList>
    </citation>
    <scope>NUCLEOTIDE SEQUENCE [LARGE SCALE GENOMIC DNA]</scope>
</reference>
<protein>
    <submittedName>
        <fullName evidence="1">Uncharacterized protein</fullName>
    </submittedName>
</protein>
<proteinExistence type="predicted"/>
<dbReference type="Proteomes" id="UP000262209">
    <property type="component" value="Segment"/>
</dbReference>
<sequence length="58" mass="6087">MSEEELSNAISALSDDWGVEPGEDGDIGFYAYVDGGYLPNLYSSVSEALTAILGVVQA</sequence>
<dbReference type="EMBL" id="MH424444">
    <property type="protein sequence ID" value="AXQ70235.1"/>
    <property type="molecule type" value="Genomic_DNA"/>
</dbReference>
<evidence type="ECO:0000313" key="1">
    <source>
        <dbReference type="EMBL" id="AXQ70235.1"/>
    </source>
</evidence>
<name>A0A385EGC0_9CAUD</name>
<organism evidence="1">
    <name type="scientific">Salmonella virus VSiP</name>
    <dbReference type="NCBI Taxonomy" id="2301721"/>
    <lineage>
        <taxon>Viruses</taxon>
        <taxon>Duplodnaviria</taxon>
        <taxon>Heunggongvirae</taxon>
        <taxon>Uroviricota</taxon>
        <taxon>Caudoviricetes</taxon>
        <taxon>Sarkviridae</taxon>
        <taxon>Guernseyvirinae</taxon>
        <taxon>Cornellvirus</taxon>
        <taxon>Cornellvirus VSiP</taxon>
    </lineage>
</organism>
<keyword evidence="2" id="KW-1185">Reference proteome</keyword>
<gene>
    <name evidence="1" type="ORF">vsip_50</name>
</gene>